<name>A0A927MPG6_9ACTN</name>
<dbReference type="Gene3D" id="3.40.710.10">
    <property type="entry name" value="DD-peptidase/beta-lactamase superfamily"/>
    <property type="match status" value="1"/>
</dbReference>
<keyword evidence="3" id="KW-1185">Reference proteome</keyword>
<dbReference type="PANTHER" id="PTHR43319">
    <property type="entry name" value="BETA-LACTAMASE-RELATED"/>
    <property type="match status" value="1"/>
</dbReference>
<evidence type="ECO:0000259" key="1">
    <source>
        <dbReference type="Pfam" id="PF00144"/>
    </source>
</evidence>
<dbReference type="InterPro" id="IPR001466">
    <property type="entry name" value="Beta-lactam-related"/>
</dbReference>
<sequence>MAIDTIHSEAQLRYLKGLSPFVRQFTTRTWRAAEFPAANMLSDARSVARIYAATVSDVDVVRLLDPSTVESMTVVQTDKTPMYGLPSGLHIPADRSFYMSLGFMRSCPPMPMVGPGSFGHPGSGGSIGFADPDAGVGFGYVTNLWSFRDDSRAANLAKAVRSCLG</sequence>
<reference evidence="2" key="1">
    <citation type="submission" date="2020-10" db="EMBL/GenBank/DDBJ databases">
        <title>Sequencing the genomes of 1000 actinobacteria strains.</title>
        <authorList>
            <person name="Klenk H.-P."/>
        </authorList>
    </citation>
    <scope>NUCLEOTIDE SEQUENCE</scope>
    <source>
        <strain evidence="2">DSM 45354</strain>
    </source>
</reference>
<dbReference type="Pfam" id="PF00144">
    <property type="entry name" value="Beta-lactamase"/>
    <property type="match status" value="1"/>
</dbReference>
<evidence type="ECO:0000313" key="3">
    <source>
        <dbReference type="Proteomes" id="UP000638648"/>
    </source>
</evidence>
<dbReference type="EMBL" id="JADBEM010000001">
    <property type="protein sequence ID" value="MBE1604460.1"/>
    <property type="molecule type" value="Genomic_DNA"/>
</dbReference>
<feature type="domain" description="Beta-lactamase-related" evidence="1">
    <location>
        <begin position="29"/>
        <end position="158"/>
    </location>
</feature>
<organism evidence="2 3">
    <name type="scientific">Actinopolymorpha pittospori</name>
    <dbReference type="NCBI Taxonomy" id="648752"/>
    <lineage>
        <taxon>Bacteria</taxon>
        <taxon>Bacillati</taxon>
        <taxon>Actinomycetota</taxon>
        <taxon>Actinomycetes</taxon>
        <taxon>Propionibacteriales</taxon>
        <taxon>Actinopolymorphaceae</taxon>
        <taxon>Actinopolymorpha</taxon>
    </lineage>
</organism>
<protein>
    <submittedName>
        <fullName evidence="2">CubicO group peptidase (Beta-lactamase class C family)</fullName>
    </submittedName>
</protein>
<dbReference type="Proteomes" id="UP000638648">
    <property type="component" value="Unassembled WGS sequence"/>
</dbReference>
<comment type="caution">
    <text evidence="2">The sequence shown here is derived from an EMBL/GenBank/DDBJ whole genome shotgun (WGS) entry which is preliminary data.</text>
</comment>
<dbReference type="AlphaFoldDB" id="A0A927MPG6"/>
<dbReference type="InterPro" id="IPR052907">
    <property type="entry name" value="Beta-lactamase/esterase"/>
</dbReference>
<proteinExistence type="predicted"/>
<accession>A0A927MPG6</accession>
<dbReference type="SUPFAM" id="SSF56601">
    <property type="entry name" value="beta-lactamase/transpeptidase-like"/>
    <property type="match status" value="1"/>
</dbReference>
<gene>
    <name evidence="2" type="ORF">HEB94_001308</name>
</gene>
<evidence type="ECO:0000313" key="2">
    <source>
        <dbReference type="EMBL" id="MBE1604460.1"/>
    </source>
</evidence>
<dbReference type="PANTHER" id="PTHR43319:SF3">
    <property type="entry name" value="BETA-LACTAMASE-RELATED DOMAIN-CONTAINING PROTEIN"/>
    <property type="match status" value="1"/>
</dbReference>
<dbReference type="InterPro" id="IPR012338">
    <property type="entry name" value="Beta-lactam/transpept-like"/>
</dbReference>